<organism evidence="2 3">
    <name type="scientific">Stylosanthes scabra</name>
    <dbReference type="NCBI Taxonomy" id="79078"/>
    <lineage>
        <taxon>Eukaryota</taxon>
        <taxon>Viridiplantae</taxon>
        <taxon>Streptophyta</taxon>
        <taxon>Embryophyta</taxon>
        <taxon>Tracheophyta</taxon>
        <taxon>Spermatophyta</taxon>
        <taxon>Magnoliopsida</taxon>
        <taxon>eudicotyledons</taxon>
        <taxon>Gunneridae</taxon>
        <taxon>Pentapetalae</taxon>
        <taxon>rosids</taxon>
        <taxon>fabids</taxon>
        <taxon>Fabales</taxon>
        <taxon>Fabaceae</taxon>
        <taxon>Papilionoideae</taxon>
        <taxon>50 kb inversion clade</taxon>
        <taxon>dalbergioids sensu lato</taxon>
        <taxon>Dalbergieae</taxon>
        <taxon>Pterocarpus clade</taxon>
        <taxon>Stylosanthes</taxon>
    </lineage>
</organism>
<comment type="caution">
    <text evidence="2">The sequence shown here is derived from an EMBL/GenBank/DDBJ whole genome shotgun (WGS) entry which is preliminary data.</text>
</comment>
<feature type="region of interest" description="Disordered" evidence="1">
    <location>
        <begin position="1"/>
        <end position="41"/>
    </location>
</feature>
<sequence length="170" mass="19368">MEATLHLKRKWEQQGQIQDEATEFTKRRKDDAQNEKAEEVGQYANPEDSWCFHYLSPLSNLCNFHTRAPIDASFAATRSSFLPLRSYSSIDECSSSSESQESPPMQLIEELKKRGKELSTITNSRQHPNPPSLPHLRRRQRFAFVDASSLSFTLCVLYSSPSWKGLGVVS</sequence>
<evidence type="ECO:0000256" key="1">
    <source>
        <dbReference type="SAM" id="MobiDB-lite"/>
    </source>
</evidence>
<dbReference type="Proteomes" id="UP001341840">
    <property type="component" value="Unassembled WGS sequence"/>
</dbReference>
<accession>A0ABU6XMK7</accession>
<name>A0ABU6XMK7_9FABA</name>
<dbReference type="EMBL" id="JASCZI010212372">
    <property type="protein sequence ID" value="MED6199275.1"/>
    <property type="molecule type" value="Genomic_DNA"/>
</dbReference>
<evidence type="ECO:0000313" key="2">
    <source>
        <dbReference type="EMBL" id="MED6199275.1"/>
    </source>
</evidence>
<reference evidence="2 3" key="1">
    <citation type="journal article" date="2023" name="Plants (Basel)">
        <title>Bridging the Gap: Combining Genomics and Transcriptomics Approaches to Understand Stylosanthes scabra, an Orphan Legume from the Brazilian Caatinga.</title>
        <authorList>
            <person name="Ferreira-Neto J.R.C."/>
            <person name="da Silva M.D."/>
            <person name="Binneck E."/>
            <person name="de Melo N.F."/>
            <person name="da Silva R.H."/>
            <person name="de Melo A.L.T.M."/>
            <person name="Pandolfi V."/>
            <person name="Bustamante F.O."/>
            <person name="Brasileiro-Vidal A.C."/>
            <person name="Benko-Iseppon A.M."/>
        </authorList>
    </citation>
    <scope>NUCLEOTIDE SEQUENCE [LARGE SCALE GENOMIC DNA]</scope>
    <source>
        <tissue evidence="2">Leaves</tissue>
    </source>
</reference>
<protein>
    <submittedName>
        <fullName evidence="2">Uncharacterized protein</fullName>
    </submittedName>
</protein>
<proteinExistence type="predicted"/>
<feature type="compositionally biased region" description="Basic and acidic residues" evidence="1">
    <location>
        <begin position="23"/>
        <end position="39"/>
    </location>
</feature>
<evidence type="ECO:0000313" key="3">
    <source>
        <dbReference type="Proteomes" id="UP001341840"/>
    </source>
</evidence>
<keyword evidence="3" id="KW-1185">Reference proteome</keyword>
<gene>
    <name evidence="2" type="ORF">PIB30_074388</name>
</gene>